<dbReference type="PROSITE" id="PS00455">
    <property type="entry name" value="AMP_BINDING"/>
    <property type="match status" value="1"/>
</dbReference>
<evidence type="ECO:0000259" key="8">
    <source>
        <dbReference type="Pfam" id="PF13193"/>
    </source>
</evidence>
<dbReference type="PANTHER" id="PTHR24096:SF317">
    <property type="entry name" value="ADENYLATE-FORMING ENZYME AFEA"/>
    <property type="match status" value="1"/>
</dbReference>
<comment type="similarity">
    <text evidence="2">Belongs to the ATP-dependent AMP-binding enzyme family.</text>
</comment>
<gene>
    <name evidence="9" type="ORF">PDE_10007</name>
</gene>
<sequence>MSDSNCYDLVSFAFNGPFLHSEQPPIFIDAKSPSRALSAGPFKRLLCSLIAGLTAHQIQPGDCVLVQMDNYILHSAVYLAIIGAGGVYMGCSPTTPRHELEHFVKLSDPRIILTAESALPLVREVCASSPSPRQICLVTETGIDELIAFANEHDPSNGSLSSTGNKNDGRNNDPELQPEYPITELTGHGSAPWRRIPTLELAKTTPAAMFTTSGTSGLPKAAIRTHHTIISQHLSVYYQTPYSISTEITEEGVEIDASSKTQHGRIRRLLALPAYHSFGDFWNNLFPLRYGEPLYIVPRFDLADFIAAVERFRITETYLVPVAVQMLAQAGRAANGARVREGLASLRYIGVSGAPVDAASLQRCEEVLHPDACVSQLWGMTEVGVVFQNRYGDRLHPGSLGMLLDRYEVRLVDPVGGEGVDGSLGELGSGQPATGELYVRGPGLMAGYKGRSDPVVDAEGWFPTGDMVYEKDGHWFIVGRTKELIKVRGYSVAPAEIEALLLDKEEGIADVAVLGVKSGNGDGEEVPRAYVVRSKEQSQGSGKIATSGVVTEERIRAIMQQHLASYKALEGGVVFVDSIPRTDIGKPARSKLARLNQQRDELAALLQATCTSVREK</sequence>
<comment type="pathway">
    <text evidence="1">Secondary metabolite biosynthesis.</text>
</comment>
<dbReference type="GO" id="GO:0005524">
    <property type="term" value="F:ATP binding"/>
    <property type="evidence" value="ECO:0007669"/>
    <property type="project" value="UniProtKB-KW"/>
</dbReference>
<dbReference type="InterPro" id="IPR020845">
    <property type="entry name" value="AMP-binding_CS"/>
</dbReference>
<dbReference type="PANTHER" id="PTHR24096">
    <property type="entry name" value="LONG-CHAIN-FATTY-ACID--COA LIGASE"/>
    <property type="match status" value="1"/>
</dbReference>
<proteinExistence type="inferred from homology"/>
<dbReference type="Gene3D" id="3.40.50.12780">
    <property type="entry name" value="N-terminal domain of ligase-like"/>
    <property type="match status" value="1"/>
</dbReference>
<dbReference type="GO" id="GO:0019748">
    <property type="term" value="P:secondary metabolic process"/>
    <property type="evidence" value="ECO:0007669"/>
    <property type="project" value="TreeGrafter"/>
</dbReference>
<dbReference type="Pfam" id="PF00501">
    <property type="entry name" value="AMP-binding"/>
    <property type="match status" value="1"/>
</dbReference>
<evidence type="ECO:0000313" key="10">
    <source>
        <dbReference type="Proteomes" id="UP000019376"/>
    </source>
</evidence>
<dbReference type="eggNOG" id="KOG1176">
    <property type="taxonomic scope" value="Eukaryota"/>
</dbReference>
<dbReference type="PhylomeDB" id="S8BIG2"/>
<feature type="region of interest" description="Disordered" evidence="6">
    <location>
        <begin position="152"/>
        <end position="179"/>
    </location>
</feature>
<name>S8BIG2_PENO1</name>
<dbReference type="InterPro" id="IPR042099">
    <property type="entry name" value="ANL_N_sf"/>
</dbReference>
<keyword evidence="10" id="KW-1185">Reference proteome</keyword>
<dbReference type="STRING" id="933388.S8BIG2"/>
<dbReference type="Proteomes" id="UP000019376">
    <property type="component" value="Unassembled WGS sequence"/>
</dbReference>
<evidence type="ECO:0008006" key="11">
    <source>
        <dbReference type="Google" id="ProtNLM"/>
    </source>
</evidence>
<protein>
    <recommendedName>
        <fullName evidence="11">AMP-dependent synthetase/ligase domain-containing protein</fullName>
    </recommendedName>
</protein>
<dbReference type="Gene3D" id="3.30.300.30">
    <property type="match status" value="1"/>
</dbReference>
<evidence type="ECO:0000313" key="9">
    <source>
        <dbReference type="EMBL" id="EPS35042.1"/>
    </source>
</evidence>
<accession>S8BIG2</accession>
<evidence type="ECO:0000256" key="2">
    <source>
        <dbReference type="ARBA" id="ARBA00006432"/>
    </source>
</evidence>
<evidence type="ECO:0000256" key="5">
    <source>
        <dbReference type="ARBA" id="ARBA00022840"/>
    </source>
</evidence>
<keyword evidence="4" id="KW-0547">Nucleotide-binding</keyword>
<dbReference type="InterPro" id="IPR000873">
    <property type="entry name" value="AMP-dep_synth/lig_dom"/>
</dbReference>
<dbReference type="HOGENOM" id="CLU_000022_59_2_1"/>
<dbReference type="InterPro" id="IPR025110">
    <property type="entry name" value="AMP-bd_C"/>
</dbReference>
<evidence type="ECO:0000259" key="7">
    <source>
        <dbReference type="Pfam" id="PF00501"/>
    </source>
</evidence>
<dbReference type="Pfam" id="PF13193">
    <property type="entry name" value="AMP-binding_C"/>
    <property type="match status" value="1"/>
</dbReference>
<dbReference type="SUPFAM" id="SSF56801">
    <property type="entry name" value="Acetyl-CoA synthetase-like"/>
    <property type="match status" value="1"/>
</dbReference>
<keyword evidence="3" id="KW-0436">Ligase</keyword>
<dbReference type="AlphaFoldDB" id="S8BIG2"/>
<evidence type="ECO:0000256" key="3">
    <source>
        <dbReference type="ARBA" id="ARBA00022598"/>
    </source>
</evidence>
<dbReference type="OrthoDB" id="6509636at2759"/>
<dbReference type="EMBL" id="KB644415">
    <property type="protein sequence ID" value="EPS35042.1"/>
    <property type="molecule type" value="Genomic_DNA"/>
</dbReference>
<dbReference type="GO" id="GO:0016405">
    <property type="term" value="F:CoA-ligase activity"/>
    <property type="evidence" value="ECO:0007669"/>
    <property type="project" value="TreeGrafter"/>
</dbReference>
<feature type="domain" description="AMP-dependent synthetase/ligase" evidence="7">
    <location>
        <begin position="34"/>
        <end position="448"/>
    </location>
</feature>
<evidence type="ECO:0000256" key="6">
    <source>
        <dbReference type="SAM" id="MobiDB-lite"/>
    </source>
</evidence>
<evidence type="ECO:0000256" key="1">
    <source>
        <dbReference type="ARBA" id="ARBA00005179"/>
    </source>
</evidence>
<keyword evidence="5" id="KW-0067">ATP-binding</keyword>
<dbReference type="InterPro" id="IPR045851">
    <property type="entry name" value="AMP-bd_C_sf"/>
</dbReference>
<reference evidence="9 10" key="1">
    <citation type="journal article" date="2013" name="PLoS ONE">
        <title>Genomic and secretomic analyses reveal unique features of the lignocellulolytic enzyme system of Penicillium decumbens.</title>
        <authorList>
            <person name="Liu G."/>
            <person name="Zhang L."/>
            <person name="Wei X."/>
            <person name="Zou G."/>
            <person name="Qin Y."/>
            <person name="Ma L."/>
            <person name="Li J."/>
            <person name="Zheng H."/>
            <person name="Wang S."/>
            <person name="Wang C."/>
            <person name="Xun L."/>
            <person name="Zhao G.-P."/>
            <person name="Zhou Z."/>
            <person name="Qu Y."/>
        </authorList>
    </citation>
    <scope>NUCLEOTIDE SEQUENCE [LARGE SCALE GENOMIC DNA]</scope>
    <source>
        <strain evidence="10">114-2 / CGMCC 5302</strain>
    </source>
</reference>
<feature type="compositionally biased region" description="Polar residues" evidence="6">
    <location>
        <begin position="156"/>
        <end position="166"/>
    </location>
</feature>
<evidence type="ECO:0000256" key="4">
    <source>
        <dbReference type="ARBA" id="ARBA00022741"/>
    </source>
</evidence>
<organism evidence="9 10">
    <name type="scientific">Penicillium oxalicum (strain 114-2 / CGMCC 5302)</name>
    <name type="common">Penicillium decumbens</name>
    <dbReference type="NCBI Taxonomy" id="933388"/>
    <lineage>
        <taxon>Eukaryota</taxon>
        <taxon>Fungi</taxon>
        <taxon>Dikarya</taxon>
        <taxon>Ascomycota</taxon>
        <taxon>Pezizomycotina</taxon>
        <taxon>Eurotiomycetes</taxon>
        <taxon>Eurotiomycetidae</taxon>
        <taxon>Eurotiales</taxon>
        <taxon>Aspergillaceae</taxon>
        <taxon>Penicillium</taxon>
    </lineage>
</organism>
<feature type="domain" description="AMP-binding enzyme C-terminal" evidence="8">
    <location>
        <begin position="496"/>
        <end position="586"/>
    </location>
</feature>